<keyword evidence="1" id="KW-0805">Transcription regulation</keyword>
<keyword evidence="2 5" id="KW-0238">DNA-binding</keyword>
<sequence>MTTLHLTTDGLPPTDRFPFWYDVVLRSQVPCYIRSAEVAAFHASLHSLSLGEVQISEASGAPIRSSRPAKLIRSDDPDLYGFFFILQGVIGYATKDHRVVLRAGQSLIMDTHLPSEGWQASRYARALMVGVPRNELRLPTRVIDDMIPGPLDTRTGMGAVLVSHLQQVLRQADTYSSVDRSALARITLDLTAAALAQHLDIDNAVDDATQRKTLLAQIYHFIDQHLADPALSPATIAAAHRISVRYLHKLFESEELTIGAWIRHQRLQRCHRDLADPRLAGHPVHAIAARWGLTDRAHFTRTFRSTYGMTPGEFRRASHDAGRAAG</sequence>
<dbReference type="AlphaFoldDB" id="A0A495R128"/>
<name>A0A495R128_9ACTN</name>
<dbReference type="Gene3D" id="1.10.10.60">
    <property type="entry name" value="Homeodomain-like"/>
    <property type="match status" value="1"/>
</dbReference>
<dbReference type="PANTHER" id="PTHR46796:SF6">
    <property type="entry name" value="ARAC SUBFAMILY"/>
    <property type="match status" value="1"/>
</dbReference>
<reference evidence="5 6" key="1">
    <citation type="submission" date="2018-10" db="EMBL/GenBank/DDBJ databases">
        <title>Genomic Encyclopedia of Archaeal and Bacterial Type Strains, Phase II (KMG-II): from individual species to whole genera.</title>
        <authorList>
            <person name="Goeker M."/>
        </authorList>
    </citation>
    <scope>NUCLEOTIDE SEQUENCE [LARGE SCALE GENOMIC DNA]</scope>
    <source>
        <strain evidence="5 6">DSM 43383</strain>
    </source>
</reference>
<dbReference type="Pfam" id="PF12833">
    <property type="entry name" value="HTH_18"/>
    <property type="match status" value="1"/>
</dbReference>
<dbReference type="InterPro" id="IPR009057">
    <property type="entry name" value="Homeodomain-like_sf"/>
</dbReference>
<evidence type="ECO:0000313" key="5">
    <source>
        <dbReference type="EMBL" id="RKS79816.1"/>
    </source>
</evidence>
<gene>
    <name evidence="5" type="ORF">BZB76_1295</name>
</gene>
<dbReference type="PRINTS" id="PR00032">
    <property type="entry name" value="HTHARAC"/>
</dbReference>
<feature type="domain" description="HTH araC/xylS-type" evidence="4">
    <location>
        <begin position="216"/>
        <end position="317"/>
    </location>
</feature>
<dbReference type="Proteomes" id="UP000274601">
    <property type="component" value="Unassembled WGS sequence"/>
</dbReference>
<dbReference type="InterPro" id="IPR035418">
    <property type="entry name" value="AraC-bd_2"/>
</dbReference>
<accession>A0A495R128</accession>
<dbReference type="PROSITE" id="PS01124">
    <property type="entry name" value="HTH_ARAC_FAMILY_2"/>
    <property type="match status" value="1"/>
</dbReference>
<keyword evidence="3" id="KW-0804">Transcription</keyword>
<evidence type="ECO:0000256" key="3">
    <source>
        <dbReference type="ARBA" id="ARBA00023163"/>
    </source>
</evidence>
<protein>
    <submittedName>
        <fullName evidence="5">AraC-like DNA-binding protein</fullName>
    </submittedName>
</protein>
<dbReference type="InterPro" id="IPR050204">
    <property type="entry name" value="AraC_XylS_family_regulators"/>
</dbReference>
<dbReference type="InterPro" id="IPR020449">
    <property type="entry name" value="Tscrpt_reg_AraC-type_HTH"/>
</dbReference>
<dbReference type="Pfam" id="PF14525">
    <property type="entry name" value="AraC_binding_2"/>
    <property type="match status" value="1"/>
</dbReference>
<dbReference type="PANTHER" id="PTHR46796">
    <property type="entry name" value="HTH-TYPE TRANSCRIPTIONAL ACTIVATOR RHAS-RELATED"/>
    <property type="match status" value="1"/>
</dbReference>
<evidence type="ECO:0000259" key="4">
    <source>
        <dbReference type="PROSITE" id="PS01124"/>
    </source>
</evidence>
<keyword evidence="6" id="KW-1185">Reference proteome</keyword>
<evidence type="ECO:0000313" key="6">
    <source>
        <dbReference type="Proteomes" id="UP000274601"/>
    </source>
</evidence>
<evidence type="ECO:0000256" key="2">
    <source>
        <dbReference type="ARBA" id="ARBA00023125"/>
    </source>
</evidence>
<comment type="caution">
    <text evidence="5">The sequence shown here is derived from an EMBL/GenBank/DDBJ whole genome shotgun (WGS) entry which is preliminary data.</text>
</comment>
<dbReference type="SUPFAM" id="SSF46689">
    <property type="entry name" value="Homeodomain-like"/>
    <property type="match status" value="1"/>
</dbReference>
<dbReference type="InterPro" id="IPR018060">
    <property type="entry name" value="HTH_AraC"/>
</dbReference>
<dbReference type="GO" id="GO:0043565">
    <property type="term" value="F:sequence-specific DNA binding"/>
    <property type="evidence" value="ECO:0007669"/>
    <property type="project" value="InterPro"/>
</dbReference>
<dbReference type="GO" id="GO:0003700">
    <property type="term" value="F:DNA-binding transcription factor activity"/>
    <property type="evidence" value="ECO:0007669"/>
    <property type="project" value="InterPro"/>
</dbReference>
<dbReference type="SMART" id="SM00342">
    <property type="entry name" value="HTH_ARAC"/>
    <property type="match status" value="1"/>
</dbReference>
<proteinExistence type="predicted"/>
<dbReference type="EMBL" id="RBWU01000001">
    <property type="protein sequence ID" value="RKS79816.1"/>
    <property type="molecule type" value="Genomic_DNA"/>
</dbReference>
<dbReference type="RefSeq" id="WP_170180523.1">
    <property type="nucleotide sequence ID" value="NZ_RBWU01000001.1"/>
</dbReference>
<organism evidence="5 6">
    <name type="scientific">Actinomadura pelletieri DSM 43383</name>
    <dbReference type="NCBI Taxonomy" id="1120940"/>
    <lineage>
        <taxon>Bacteria</taxon>
        <taxon>Bacillati</taxon>
        <taxon>Actinomycetota</taxon>
        <taxon>Actinomycetes</taxon>
        <taxon>Streptosporangiales</taxon>
        <taxon>Thermomonosporaceae</taxon>
        <taxon>Actinomadura</taxon>
    </lineage>
</organism>
<evidence type="ECO:0000256" key="1">
    <source>
        <dbReference type="ARBA" id="ARBA00023015"/>
    </source>
</evidence>